<sequence length="138" mass="15208">MGNFFSFKMNFAPQYPFFQPPLFSEKLFSLEGSLILGLEEGNGMNIIKISASLVVLGTILLETPASPITSAIEALIFKPVGRAVTIYSYSTGIPILIDFYLCSKIKHESAGYVGVANSKEELKRHELISSCSRRLVKL</sequence>
<evidence type="ECO:0000313" key="1">
    <source>
        <dbReference type="EMBL" id="PQJ93136.1"/>
    </source>
</evidence>
<comment type="caution">
    <text evidence="1">The sequence shown here is derived from an EMBL/GenBank/DDBJ whole genome shotgun (WGS) entry which is preliminary data.</text>
</comment>
<dbReference type="EMBL" id="MSCP01000001">
    <property type="protein sequence ID" value="PQJ93136.1"/>
    <property type="molecule type" value="Genomic_DNA"/>
</dbReference>
<organism evidence="1 2">
    <name type="scientific">Aliivibrio sifiae</name>
    <dbReference type="NCBI Taxonomy" id="566293"/>
    <lineage>
        <taxon>Bacteria</taxon>
        <taxon>Pseudomonadati</taxon>
        <taxon>Pseudomonadota</taxon>
        <taxon>Gammaproteobacteria</taxon>
        <taxon>Vibrionales</taxon>
        <taxon>Vibrionaceae</taxon>
        <taxon>Aliivibrio</taxon>
    </lineage>
</organism>
<evidence type="ECO:0000313" key="2">
    <source>
        <dbReference type="Proteomes" id="UP000239273"/>
    </source>
</evidence>
<accession>A0A2S7XHJ2</accession>
<reference evidence="1 2" key="1">
    <citation type="submission" date="2016-12" db="EMBL/GenBank/DDBJ databases">
        <title>Diversity of luminous bacteria.</title>
        <authorList>
            <person name="Yoshizawa S."/>
            <person name="Kogure K."/>
        </authorList>
    </citation>
    <scope>NUCLEOTIDE SEQUENCE [LARGE SCALE GENOMIC DNA]</scope>
    <source>
        <strain evidence="1 2">NBRC 105001</strain>
    </source>
</reference>
<dbReference type="Proteomes" id="UP000239273">
    <property type="component" value="Unassembled WGS sequence"/>
</dbReference>
<gene>
    <name evidence="1" type="ORF">BTO23_03310</name>
</gene>
<proteinExistence type="predicted"/>
<protein>
    <submittedName>
        <fullName evidence="1">Uncharacterized protein</fullName>
    </submittedName>
</protein>
<dbReference type="AlphaFoldDB" id="A0A2S7XHJ2"/>
<name>A0A2S7XHJ2_9GAMM</name>